<reference evidence="1 2" key="1">
    <citation type="journal article" date="2023" name="bioRxiv">
        <title>High-quality genome assemblies of four members of thePodospora anserinaspecies complex.</title>
        <authorList>
            <person name="Ament-Velasquez S.L."/>
            <person name="Vogan A.A."/>
            <person name="Wallerman O."/>
            <person name="Hartmann F."/>
            <person name="Gautier V."/>
            <person name="Silar P."/>
            <person name="Giraud T."/>
            <person name="Johannesson H."/>
        </authorList>
    </citation>
    <scope>NUCLEOTIDE SEQUENCE [LARGE SCALE GENOMIC DNA]</scope>
    <source>
        <strain evidence="1 2">CBS 112042</strain>
    </source>
</reference>
<dbReference type="RefSeq" id="XP_062729759.1">
    <property type="nucleotide sequence ID" value="XM_062873019.1"/>
</dbReference>
<dbReference type="Proteomes" id="UP001322138">
    <property type="component" value="Unassembled WGS sequence"/>
</dbReference>
<evidence type="ECO:0000313" key="2">
    <source>
        <dbReference type="Proteomes" id="UP001322138"/>
    </source>
</evidence>
<protein>
    <submittedName>
        <fullName evidence="1">Uncharacterized protein</fullName>
    </submittedName>
</protein>
<dbReference type="EMBL" id="JAFFGZ010000008">
    <property type="protein sequence ID" value="KAK4640783.1"/>
    <property type="molecule type" value="Genomic_DNA"/>
</dbReference>
<name>A0ABR0FBN1_9PEZI</name>
<accession>A0ABR0FBN1</accession>
<sequence length="70" mass="7751">MPRFHPIPLALIRQDLPAVGCVRCLLCLLRSRDIIHRRAGLVNCLLLARVTSCGQVTKTAKLLATTPQTF</sequence>
<proteinExistence type="predicted"/>
<comment type="caution">
    <text evidence="1">The sequence shown here is derived from an EMBL/GenBank/DDBJ whole genome shotgun (WGS) entry which is preliminary data.</text>
</comment>
<keyword evidence="2" id="KW-1185">Reference proteome</keyword>
<organism evidence="1 2">
    <name type="scientific">Podospora bellae-mahoneyi</name>
    <dbReference type="NCBI Taxonomy" id="2093777"/>
    <lineage>
        <taxon>Eukaryota</taxon>
        <taxon>Fungi</taxon>
        <taxon>Dikarya</taxon>
        <taxon>Ascomycota</taxon>
        <taxon>Pezizomycotina</taxon>
        <taxon>Sordariomycetes</taxon>
        <taxon>Sordariomycetidae</taxon>
        <taxon>Sordariales</taxon>
        <taxon>Podosporaceae</taxon>
        <taxon>Podospora</taxon>
    </lineage>
</organism>
<gene>
    <name evidence="1" type="ORF">QC761_0095510</name>
</gene>
<dbReference type="GeneID" id="87892382"/>
<evidence type="ECO:0000313" key="1">
    <source>
        <dbReference type="EMBL" id="KAK4640783.1"/>
    </source>
</evidence>